<reference evidence="3" key="1">
    <citation type="submission" date="2021-01" db="EMBL/GenBank/DDBJ databases">
        <authorList>
            <person name="Corre E."/>
            <person name="Pelletier E."/>
            <person name="Niang G."/>
            <person name="Scheremetjew M."/>
            <person name="Finn R."/>
            <person name="Kale V."/>
            <person name="Holt S."/>
            <person name="Cochrane G."/>
            <person name="Meng A."/>
            <person name="Brown T."/>
            <person name="Cohen L."/>
        </authorList>
    </citation>
    <scope>NUCLEOTIDE SEQUENCE</scope>
    <source>
        <strain evidence="3">GSO104</strain>
    </source>
</reference>
<feature type="compositionally biased region" description="Polar residues" evidence="2">
    <location>
        <begin position="199"/>
        <end position="214"/>
    </location>
</feature>
<dbReference type="InterPro" id="IPR001040">
    <property type="entry name" value="TIF_eIF_4E"/>
</dbReference>
<proteinExistence type="inferred from homology"/>
<feature type="region of interest" description="Disordered" evidence="2">
    <location>
        <begin position="21"/>
        <end position="56"/>
    </location>
</feature>
<feature type="compositionally biased region" description="Basic and acidic residues" evidence="2">
    <location>
        <begin position="29"/>
        <end position="38"/>
    </location>
</feature>
<dbReference type="GO" id="GO:0016281">
    <property type="term" value="C:eukaryotic translation initiation factor 4F complex"/>
    <property type="evidence" value="ECO:0007669"/>
    <property type="project" value="TreeGrafter"/>
</dbReference>
<dbReference type="EMBL" id="HBNS01025554">
    <property type="protein sequence ID" value="CAE4617229.1"/>
    <property type="molecule type" value="Transcribed_RNA"/>
</dbReference>
<dbReference type="PROSITE" id="PS00813">
    <property type="entry name" value="IF4E"/>
    <property type="match status" value="1"/>
</dbReference>
<name>A0A6U3X145_9STRA</name>
<evidence type="ECO:0000313" key="3">
    <source>
        <dbReference type="EMBL" id="CAE4617229.1"/>
    </source>
</evidence>
<keyword evidence="1" id="KW-0396">Initiation factor</keyword>
<evidence type="ECO:0008006" key="4">
    <source>
        <dbReference type="Google" id="ProtNLM"/>
    </source>
</evidence>
<accession>A0A6U3X145</accession>
<dbReference type="InterPro" id="IPR019770">
    <property type="entry name" value="TIF_eIF_4E_CS"/>
</dbReference>
<gene>
    <name evidence="3" type="ORF">DBRI00130_LOCUS20155</name>
</gene>
<feature type="compositionally biased region" description="Basic and acidic residues" evidence="2">
    <location>
        <begin position="243"/>
        <end position="262"/>
    </location>
</feature>
<dbReference type="GO" id="GO:0003743">
    <property type="term" value="F:translation initiation factor activity"/>
    <property type="evidence" value="ECO:0007669"/>
    <property type="project" value="UniProtKB-KW"/>
</dbReference>
<dbReference type="InterPro" id="IPR023398">
    <property type="entry name" value="TIF_eIF4e-like"/>
</dbReference>
<dbReference type="AlphaFoldDB" id="A0A6U3X145"/>
<dbReference type="PANTHER" id="PTHR11960">
    <property type="entry name" value="EUKARYOTIC TRANSLATION INITIATION FACTOR 4E RELATED"/>
    <property type="match status" value="1"/>
</dbReference>
<feature type="compositionally biased region" description="Low complexity" evidence="2">
    <location>
        <begin position="39"/>
        <end position="53"/>
    </location>
</feature>
<comment type="similarity">
    <text evidence="1">Belongs to the eukaryotic initiation factor 4E family.</text>
</comment>
<organism evidence="3">
    <name type="scientific">Ditylum brightwellii</name>
    <dbReference type="NCBI Taxonomy" id="49249"/>
    <lineage>
        <taxon>Eukaryota</taxon>
        <taxon>Sar</taxon>
        <taxon>Stramenopiles</taxon>
        <taxon>Ochrophyta</taxon>
        <taxon>Bacillariophyta</taxon>
        <taxon>Mediophyceae</taxon>
        <taxon>Lithodesmiophycidae</taxon>
        <taxon>Lithodesmiales</taxon>
        <taxon>Lithodesmiaceae</taxon>
        <taxon>Ditylum</taxon>
    </lineage>
</organism>
<dbReference type="PANTHER" id="PTHR11960:SF18">
    <property type="entry name" value="EUKARYOTIC TRANSLATION INITIATION FACTOR 4E HOMOLOGOUS PROTEIN, ISOFORM B"/>
    <property type="match status" value="1"/>
</dbReference>
<sequence>MTGTPLQTGYVFWYMRRGKNAGNTATNKETPESPEKSEPPSQQQQQTQSSPSPVVHPYETSIKTIATIKTVEEFWSTYDFLVRPNDLPTTTDYHFFREGIKPTWEDASNSRGGKWIVRLRKGLASRYWEEVILALIGGQFPGVPDGEICGAVVSIRYSEDIVSVWNKTANDREMTERLRDAIKKILQLPSHVHMEYKPHQTSLQDKSSFRNTQVWKPKSLEGRTGEDRGLDRGGPPRRTGSWGEREDLRGKPKGRGDTERWR</sequence>
<dbReference type="Pfam" id="PF01652">
    <property type="entry name" value="IF4E"/>
    <property type="match status" value="1"/>
</dbReference>
<feature type="region of interest" description="Disordered" evidence="2">
    <location>
        <begin position="198"/>
        <end position="262"/>
    </location>
</feature>
<dbReference type="Gene3D" id="3.30.760.10">
    <property type="entry name" value="RNA Cap, Translation Initiation Factor Eif4e"/>
    <property type="match status" value="1"/>
</dbReference>
<evidence type="ECO:0000256" key="1">
    <source>
        <dbReference type="RuleBase" id="RU004374"/>
    </source>
</evidence>
<dbReference type="GO" id="GO:0000340">
    <property type="term" value="F:RNA 7-methylguanosine cap binding"/>
    <property type="evidence" value="ECO:0007669"/>
    <property type="project" value="TreeGrafter"/>
</dbReference>
<feature type="compositionally biased region" description="Basic and acidic residues" evidence="2">
    <location>
        <begin position="218"/>
        <end position="231"/>
    </location>
</feature>
<dbReference type="SUPFAM" id="SSF55418">
    <property type="entry name" value="eIF4e-like"/>
    <property type="match status" value="1"/>
</dbReference>
<keyword evidence="1" id="KW-0694">RNA-binding</keyword>
<protein>
    <recommendedName>
        <fullName evidence="4">Eukaryotic translation initiation factor 4E type 2</fullName>
    </recommendedName>
</protein>
<dbReference type="FunFam" id="3.30.760.10:FF:000043">
    <property type="entry name" value="Predicted protein"/>
    <property type="match status" value="1"/>
</dbReference>
<keyword evidence="1" id="KW-0648">Protein biosynthesis</keyword>
<evidence type="ECO:0000256" key="2">
    <source>
        <dbReference type="SAM" id="MobiDB-lite"/>
    </source>
</evidence>